<keyword evidence="4" id="KW-1185">Reference proteome</keyword>
<feature type="compositionally biased region" description="Basic residues" evidence="1">
    <location>
        <begin position="145"/>
        <end position="155"/>
    </location>
</feature>
<comment type="caution">
    <text evidence="3">The sequence shown here is derived from an EMBL/GenBank/DDBJ whole genome shotgun (WGS) entry which is preliminary data.</text>
</comment>
<evidence type="ECO:0000256" key="1">
    <source>
        <dbReference type="SAM" id="MobiDB-lite"/>
    </source>
</evidence>
<dbReference type="EMBL" id="JAPKNE010000002">
    <property type="protein sequence ID" value="MCX5573870.1"/>
    <property type="molecule type" value="Genomic_DNA"/>
</dbReference>
<organism evidence="3 4">
    <name type="scientific">Enterobacter nematophilus</name>
    <dbReference type="NCBI Taxonomy" id="2994648"/>
    <lineage>
        <taxon>Bacteria</taxon>
        <taxon>Pseudomonadati</taxon>
        <taxon>Pseudomonadota</taxon>
        <taxon>Gammaproteobacteria</taxon>
        <taxon>Enterobacterales</taxon>
        <taxon>Enterobacteriaceae</taxon>
        <taxon>Enterobacter</taxon>
    </lineage>
</organism>
<dbReference type="InterPro" id="IPR054027">
    <property type="entry name" value="DUF6945"/>
</dbReference>
<sequence>MAETVKTEKYTLFYKRLVHSTHIVRQDTGEEIAIPPETETLYSYMLDQYESYKARGKPFFESQESMGLKLKGRDRRWIAARIEVLNRLGLVKSEEQERDSYGHKRFHHTVIPLEEVSDNLLFYGPEKISGGPLAEGMLIRALEKKKPRGKPKSKKVAQPIIEESENGEQSVFVAPSPATVDHEQRSGVSQPAGDSGDAISSDDGVTGKNVVKMPWIESPFDNGRLVSEARRWAQSQGASTWQDEIKLVWKLTGKTNIGEPGEHMRPDDVPAPEPAKQKANGYTLYEGTPKEPDWNDDEQF</sequence>
<accession>A0ABT3VVS9</accession>
<evidence type="ECO:0000313" key="3">
    <source>
        <dbReference type="EMBL" id="MCX5573870.1"/>
    </source>
</evidence>
<name>A0ABT3VVS9_9ENTR</name>
<dbReference type="Proteomes" id="UP001146015">
    <property type="component" value="Unassembled WGS sequence"/>
</dbReference>
<gene>
    <name evidence="3" type="ORF">OSH03_07805</name>
</gene>
<reference evidence="3" key="1">
    <citation type="submission" date="2022-11" db="EMBL/GenBank/DDBJ databases">
        <title>Biodiversity and phylogenetic relationships of bacteria.</title>
        <authorList>
            <person name="Machado R.A.R."/>
            <person name="Bhat A."/>
            <person name="Loulou A."/>
            <person name="Kallel S."/>
        </authorList>
    </citation>
    <scope>NUCLEOTIDE SEQUENCE</scope>
    <source>
        <strain evidence="3">E-TC7</strain>
    </source>
</reference>
<evidence type="ECO:0000313" key="4">
    <source>
        <dbReference type="Proteomes" id="UP001146015"/>
    </source>
</evidence>
<protein>
    <recommendedName>
        <fullName evidence="2">DUF6945 domain-containing protein</fullName>
    </recommendedName>
</protein>
<dbReference type="Pfam" id="PF22182">
    <property type="entry name" value="DUF6945"/>
    <property type="match status" value="1"/>
</dbReference>
<feature type="region of interest" description="Disordered" evidence="1">
    <location>
        <begin position="145"/>
        <end position="206"/>
    </location>
</feature>
<feature type="compositionally biased region" description="Low complexity" evidence="1">
    <location>
        <begin position="192"/>
        <end position="204"/>
    </location>
</feature>
<dbReference type="RefSeq" id="WP_161583336.1">
    <property type="nucleotide sequence ID" value="NZ_JAPKNE010000002.1"/>
</dbReference>
<evidence type="ECO:0000259" key="2">
    <source>
        <dbReference type="Pfam" id="PF22182"/>
    </source>
</evidence>
<feature type="domain" description="DUF6945" evidence="2">
    <location>
        <begin position="19"/>
        <end position="92"/>
    </location>
</feature>
<proteinExistence type="predicted"/>
<feature type="region of interest" description="Disordered" evidence="1">
    <location>
        <begin position="254"/>
        <end position="300"/>
    </location>
</feature>